<protein>
    <submittedName>
        <fullName evidence="3">Putative RNA-directed DNA polymerase from transposon X-element</fullName>
    </submittedName>
</protein>
<dbReference type="PANTHER" id="PTHR33332">
    <property type="entry name" value="REVERSE TRANSCRIPTASE DOMAIN-CONTAINING PROTEIN"/>
    <property type="match status" value="1"/>
</dbReference>
<keyword evidence="3" id="KW-0548">Nucleotidyltransferase</keyword>
<feature type="region of interest" description="Disordered" evidence="1">
    <location>
        <begin position="165"/>
        <end position="217"/>
    </location>
</feature>
<dbReference type="Proteomes" id="UP000225706">
    <property type="component" value="Unassembled WGS sequence"/>
</dbReference>
<dbReference type="PROSITE" id="PS50878">
    <property type="entry name" value="RT_POL"/>
    <property type="match status" value="1"/>
</dbReference>
<dbReference type="CDD" id="cd01650">
    <property type="entry name" value="RT_nLTR_like"/>
    <property type="match status" value="1"/>
</dbReference>
<comment type="caution">
    <text evidence="3">The sequence shown here is derived from an EMBL/GenBank/DDBJ whole genome shotgun (WGS) entry which is preliminary data.</text>
</comment>
<dbReference type="Pfam" id="PF00078">
    <property type="entry name" value="RVT_1"/>
    <property type="match status" value="2"/>
</dbReference>
<name>A0A2B4R3L6_STYPI</name>
<keyword evidence="3" id="KW-0808">Transferase</keyword>
<reference evidence="4" key="1">
    <citation type="journal article" date="2017" name="bioRxiv">
        <title>Comparative analysis of the genomes of Stylophora pistillata and Acropora digitifera provides evidence for extensive differences between species of corals.</title>
        <authorList>
            <person name="Voolstra C.R."/>
            <person name="Li Y."/>
            <person name="Liew Y.J."/>
            <person name="Baumgarten S."/>
            <person name="Zoccola D."/>
            <person name="Flot J.-F."/>
            <person name="Tambutte S."/>
            <person name="Allemand D."/>
            <person name="Aranda M."/>
        </authorList>
    </citation>
    <scope>NUCLEOTIDE SEQUENCE [LARGE SCALE GENOMIC DNA]</scope>
</reference>
<dbReference type="STRING" id="50429.A0A2B4R3L6"/>
<proteinExistence type="predicted"/>
<dbReference type="InterPro" id="IPR000477">
    <property type="entry name" value="RT_dom"/>
</dbReference>
<gene>
    <name evidence="3" type="ORF">AWC38_SpisGene23870</name>
</gene>
<accession>A0A2B4R3L6</accession>
<dbReference type="InterPro" id="IPR043502">
    <property type="entry name" value="DNA/RNA_pol_sf"/>
</dbReference>
<dbReference type="SUPFAM" id="SSF56672">
    <property type="entry name" value="DNA/RNA polymerases"/>
    <property type="match status" value="1"/>
</dbReference>
<dbReference type="GO" id="GO:0003964">
    <property type="term" value="F:RNA-directed DNA polymerase activity"/>
    <property type="evidence" value="ECO:0007669"/>
    <property type="project" value="UniProtKB-KW"/>
</dbReference>
<keyword evidence="4" id="KW-1185">Reference proteome</keyword>
<evidence type="ECO:0000313" key="3">
    <source>
        <dbReference type="EMBL" id="PFX12211.1"/>
    </source>
</evidence>
<organism evidence="3 4">
    <name type="scientific">Stylophora pistillata</name>
    <name type="common">Smooth cauliflower coral</name>
    <dbReference type="NCBI Taxonomy" id="50429"/>
    <lineage>
        <taxon>Eukaryota</taxon>
        <taxon>Metazoa</taxon>
        <taxon>Cnidaria</taxon>
        <taxon>Anthozoa</taxon>
        <taxon>Hexacorallia</taxon>
        <taxon>Scleractinia</taxon>
        <taxon>Astrocoeniina</taxon>
        <taxon>Pocilloporidae</taxon>
        <taxon>Stylophora</taxon>
    </lineage>
</organism>
<dbReference type="AlphaFoldDB" id="A0A2B4R3L6"/>
<keyword evidence="3" id="KW-0695">RNA-directed DNA polymerase</keyword>
<evidence type="ECO:0000313" key="4">
    <source>
        <dbReference type="Proteomes" id="UP000225706"/>
    </source>
</evidence>
<sequence length="329" mass="36293">MLGVLRPSSPSSPFHNDGLVCRVQFLSLSSLGKQETFPHSKNPTPRTRVGDLFNKSLRLGTLPEDWKLANVVPAYQKDHKDQGENYRPISLLPIVSKVLERCIFNNIKDHVLSLIAKCQHGFIAGRSCVTQLVGAYLDNGGQVDIIYLDMSKAFDKVSHHKLLQKSAPDCPRGPQSAPECPRVPQSVPEGPRGPQRAPECPRGPQSAPEGPRVPQRTQGSILGPMLFLLYANSLPDVVHSSQNATFADDIKIFKAIKSPCDSKDLQEDLSNLVSWPNSAGLPFNYSKCKAQRVTRKVNPVRHNYQMGGTDIEITKEEKDLGVLVTDDLT</sequence>
<evidence type="ECO:0000259" key="2">
    <source>
        <dbReference type="PROSITE" id="PS50878"/>
    </source>
</evidence>
<evidence type="ECO:0000256" key="1">
    <source>
        <dbReference type="SAM" id="MobiDB-lite"/>
    </source>
</evidence>
<dbReference type="EMBL" id="LSMT01001515">
    <property type="protein sequence ID" value="PFX12211.1"/>
    <property type="molecule type" value="Genomic_DNA"/>
</dbReference>
<feature type="domain" description="Reverse transcriptase" evidence="2">
    <location>
        <begin position="55"/>
        <end position="311"/>
    </location>
</feature>